<evidence type="ECO:0000313" key="1">
    <source>
        <dbReference type="EMBL" id="PNF39445.1"/>
    </source>
</evidence>
<dbReference type="GO" id="GO:0003676">
    <property type="term" value="F:nucleic acid binding"/>
    <property type="evidence" value="ECO:0007669"/>
    <property type="project" value="InterPro"/>
</dbReference>
<evidence type="ECO:0008006" key="3">
    <source>
        <dbReference type="Google" id="ProtNLM"/>
    </source>
</evidence>
<dbReference type="Proteomes" id="UP000235965">
    <property type="component" value="Unassembled WGS sequence"/>
</dbReference>
<evidence type="ECO:0000313" key="2">
    <source>
        <dbReference type="Proteomes" id="UP000235965"/>
    </source>
</evidence>
<gene>
    <name evidence="1" type="ORF">B7P43_G11769</name>
</gene>
<proteinExistence type="predicted"/>
<dbReference type="AlphaFoldDB" id="A0A2J7RF28"/>
<dbReference type="InterPro" id="IPR052709">
    <property type="entry name" value="Transposase-MT_Hybrid"/>
</dbReference>
<dbReference type="InParanoid" id="A0A2J7RF28"/>
<dbReference type="STRING" id="105785.A0A2J7RF28"/>
<organism evidence="1 2">
    <name type="scientific">Cryptotermes secundus</name>
    <dbReference type="NCBI Taxonomy" id="105785"/>
    <lineage>
        <taxon>Eukaryota</taxon>
        <taxon>Metazoa</taxon>
        <taxon>Ecdysozoa</taxon>
        <taxon>Arthropoda</taxon>
        <taxon>Hexapoda</taxon>
        <taxon>Insecta</taxon>
        <taxon>Pterygota</taxon>
        <taxon>Neoptera</taxon>
        <taxon>Polyneoptera</taxon>
        <taxon>Dictyoptera</taxon>
        <taxon>Blattodea</taxon>
        <taxon>Blattoidea</taxon>
        <taxon>Termitoidae</taxon>
        <taxon>Kalotermitidae</taxon>
        <taxon>Cryptotermitinae</taxon>
        <taxon>Cryptotermes</taxon>
    </lineage>
</organism>
<sequence length="606" mass="69856">MVIVQELHAGDWENHVNSCQCILVTAVLLTSDEAHFHLSGCVNKQNFLYWAGMIPKELHERPLHSERVYYLNDWHKRTRTMNKADEIQYKLHKKLDSELLTSVHVYEAHGAFTTSPSRCLKCHNSGTKWKWFLATLKRYYEENPLSCMISDNRFILQSLDHGNVGPNNTGNLMDMYKMLYRTKEAAETMTLNMDSRVKDDSFATIVAAEGSGGESVTWSFFEDLKGMWADQNLLLQGYSLLSEFSVGVVCSMPFLCDLFMKCIKQDFASDPLWGYEVLLRAVKLRDNEVNVNTDKLFGKDGNQTVLSLVPISKLYERYGNPRKAEEDSSEQSEESDNIFYKCVSVYGSDCLGRSNIFRWYAVFRDCREDIEDAPRASKPRTSSTEENVKKGNEILASDRCVSARLIEELLGIPKSTVHQILTEDLGKRKVCARFVPHALSGDEKHARVEVDMLRSGQTDTKFTKSIVTGDEIWRFKYEPLTKRQSAAWLSPKKVRMQKSRVKTLINVFFDSKGIIHKEFLPEGQTVNSDYYLGVLNRLWARILRLRPEYREQGSWSLLHDNAPPHKSKIVLDFFWPEKGSQSLIILRIRQIWLQQISGCSQKLCWR</sequence>
<dbReference type="InterPro" id="IPR001888">
    <property type="entry name" value="Transposase_1"/>
</dbReference>
<dbReference type="EMBL" id="NEVH01004414">
    <property type="protein sequence ID" value="PNF39445.1"/>
    <property type="molecule type" value="Genomic_DNA"/>
</dbReference>
<dbReference type="PANTHER" id="PTHR46060">
    <property type="entry name" value="MARINER MOS1 TRANSPOSASE-LIKE PROTEIN"/>
    <property type="match status" value="1"/>
</dbReference>
<dbReference type="OrthoDB" id="9974365at2759"/>
<dbReference type="Gene3D" id="3.30.420.10">
    <property type="entry name" value="Ribonuclease H-like superfamily/Ribonuclease H"/>
    <property type="match status" value="1"/>
</dbReference>
<reference evidence="1 2" key="1">
    <citation type="submission" date="2017-12" db="EMBL/GenBank/DDBJ databases">
        <title>Hemimetabolous genomes reveal molecular basis of termite eusociality.</title>
        <authorList>
            <person name="Harrison M.C."/>
            <person name="Jongepier E."/>
            <person name="Robertson H.M."/>
            <person name="Arning N."/>
            <person name="Bitard-Feildel T."/>
            <person name="Chao H."/>
            <person name="Childers C.P."/>
            <person name="Dinh H."/>
            <person name="Doddapaneni H."/>
            <person name="Dugan S."/>
            <person name="Gowin J."/>
            <person name="Greiner C."/>
            <person name="Han Y."/>
            <person name="Hu H."/>
            <person name="Hughes D.S.T."/>
            <person name="Huylmans A.-K."/>
            <person name="Kemena C."/>
            <person name="Kremer L.P.M."/>
            <person name="Lee S.L."/>
            <person name="Lopez-Ezquerra A."/>
            <person name="Mallet L."/>
            <person name="Monroy-Kuhn J.M."/>
            <person name="Moser A."/>
            <person name="Murali S.C."/>
            <person name="Muzny D.M."/>
            <person name="Otani S."/>
            <person name="Piulachs M.-D."/>
            <person name="Poelchau M."/>
            <person name="Qu J."/>
            <person name="Schaub F."/>
            <person name="Wada-Katsumata A."/>
            <person name="Worley K.C."/>
            <person name="Xie Q."/>
            <person name="Ylla G."/>
            <person name="Poulsen M."/>
            <person name="Gibbs R.A."/>
            <person name="Schal C."/>
            <person name="Richards S."/>
            <person name="Belles X."/>
            <person name="Korb J."/>
            <person name="Bornberg-Bauer E."/>
        </authorList>
    </citation>
    <scope>NUCLEOTIDE SEQUENCE [LARGE SCALE GENOMIC DNA]</scope>
    <source>
        <tissue evidence="1">Whole body</tissue>
    </source>
</reference>
<accession>A0A2J7RF28</accession>
<name>A0A2J7RF28_9NEOP</name>
<dbReference type="InterPro" id="IPR036397">
    <property type="entry name" value="RNaseH_sf"/>
</dbReference>
<comment type="caution">
    <text evidence="1">The sequence shown here is derived from an EMBL/GenBank/DDBJ whole genome shotgun (WGS) entry which is preliminary data.</text>
</comment>
<keyword evidence="2" id="KW-1185">Reference proteome</keyword>
<dbReference type="PANTHER" id="PTHR46060:SF1">
    <property type="entry name" value="MARINER MOS1 TRANSPOSASE-LIKE PROTEIN"/>
    <property type="match status" value="1"/>
</dbReference>
<dbReference type="Pfam" id="PF01359">
    <property type="entry name" value="Transposase_1"/>
    <property type="match status" value="1"/>
</dbReference>
<protein>
    <recommendedName>
        <fullName evidence="3">Mos1 transposase HTH domain-containing protein</fullName>
    </recommendedName>
</protein>